<evidence type="ECO:0000256" key="3">
    <source>
        <dbReference type="ARBA" id="ARBA00023125"/>
    </source>
</evidence>
<name>A0A0R2M1S7_9LACO</name>
<dbReference type="PATRIC" id="fig|616990.3.peg.973"/>
<protein>
    <submittedName>
        <fullName evidence="5">HTH domain protein</fullName>
    </submittedName>
</protein>
<gene>
    <name evidence="5" type="ORF">IV54_GL000898</name>
</gene>
<evidence type="ECO:0000256" key="1">
    <source>
        <dbReference type="ARBA" id="ARBA00022679"/>
    </source>
</evidence>
<evidence type="ECO:0000313" key="5">
    <source>
        <dbReference type="EMBL" id="KRO04723.1"/>
    </source>
</evidence>
<dbReference type="OrthoDB" id="9806249at2"/>
<dbReference type="AlphaFoldDB" id="A0A0R2M1S7"/>
<dbReference type="SUPFAM" id="SSF46785">
    <property type="entry name" value="Winged helix' DNA-binding domain"/>
    <property type="match status" value="1"/>
</dbReference>
<keyword evidence="6" id="KW-1185">Reference proteome</keyword>
<dbReference type="Pfam" id="PF13412">
    <property type="entry name" value="HTH_24"/>
    <property type="match status" value="1"/>
</dbReference>
<proteinExistence type="predicted"/>
<dbReference type="PROSITE" id="PS00583">
    <property type="entry name" value="PFKB_KINASES_1"/>
    <property type="match status" value="1"/>
</dbReference>
<keyword evidence="2" id="KW-0418">Kinase</keyword>
<dbReference type="STRING" id="616990.IV54_GL000898"/>
<dbReference type="InterPro" id="IPR029056">
    <property type="entry name" value="Ribokinase-like"/>
</dbReference>
<reference evidence="5 6" key="1">
    <citation type="journal article" date="2015" name="Genome Announc.">
        <title>Expanding the biotechnology potential of lactobacilli through comparative genomics of 213 strains and associated genera.</title>
        <authorList>
            <person name="Sun Z."/>
            <person name="Harris H.M."/>
            <person name="McCann A."/>
            <person name="Guo C."/>
            <person name="Argimon S."/>
            <person name="Zhang W."/>
            <person name="Yang X."/>
            <person name="Jeffery I.B."/>
            <person name="Cooney J.C."/>
            <person name="Kagawa T.F."/>
            <person name="Liu W."/>
            <person name="Song Y."/>
            <person name="Salvetti E."/>
            <person name="Wrobel A."/>
            <person name="Rasinkangas P."/>
            <person name="Parkhill J."/>
            <person name="Rea M.C."/>
            <person name="O'Sullivan O."/>
            <person name="Ritari J."/>
            <person name="Douillard F.P."/>
            <person name="Paul Ross R."/>
            <person name="Yang R."/>
            <person name="Briner A.E."/>
            <person name="Felis G.E."/>
            <person name="de Vos W.M."/>
            <person name="Barrangou R."/>
            <person name="Klaenhammer T.R."/>
            <person name="Caufield P.W."/>
            <person name="Cui Y."/>
            <person name="Zhang H."/>
            <person name="O'Toole P.W."/>
        </authorList>
    </citation>
    <scope>NUCLEOTIDE SEQUENCE [LARGE SCALE GENOMIC DNA]</scope>
    <source>
        <strain evidence="5 6">DSM 22467</strain>
    </source>
</reference>
<keyword evidence="1" id="KW-0808">Transferase</keyword>
<evidence type="ECO:0000313" key="6">
    <source>
        <dbReference type="Proteomes" id="UP000051906"/>
    </source>
</evidence>
<accession>A0A0R2M1S7</accession>
<sequence length="362" mass="39754">MTSREQQILEWIKQNPMITQNELAELAGITRSGVAAHISNLVKKGYIQGKGYVITPPKYVTVVGGINMDILGVSGTTVTNQSSYSGKIYTKLGGVGRNVAVNLSKLGVKPYFIAAYGDDRNGEIFKEDALANQIDISHAKQITNEPTSMYLFVNQPQGDRIVGIDDMDINNYITPDYLMGHEQTLNNSDLVIIDSNLPKRSIKWLYNHVTVPLFAKAVGINKMMNLYDGIDRLDTLVINALEATLLTKITIRDEVTARQAATDLIGRGVTNVFIYIDEVGILYQNADQAVFFPDTEQDARNTNGAGASAVAALAWARLHHQDFLQTAKAGVAATYITTEADDAVNDRMSAVMLQHRQQALDD</sequence>
<dbReference type="PANTHER" id="PTHR10584">
    <property type="entry name" value="SUGAR KINASE"/>
    <property type="match status" value="1"/>
</dbReference>
<feature type="domain" description="Carbohydrate kinase PfkB" evidence="4">
    <location>
        <begin position="58"/>
        <end position="340"/>
    </location>
</feature>
<dbReference type="InterPro" id="IPR002173">
    <property type="entry name" value="Carboh/pur_kinase_PfkB_CS"/>
</dbReference>
<dbReference type="Gene3D" id="3.40.1190.20">
    <property type="match status" value="1"/>
</dbReference>
<dbReference type="PANTHER" id="PTHR10584:SF167">
    <property type="entry name" value="PFKB DOMAIN PROTEIN"/>
    <property type="match status" value="1"/>
</dbReference>
<evidence type="ECO:0000256" key="2">
    <source>
        <dbReference type="ARBA" id="ARBA00022777"/>
    </source>
</evidence>
<dbReference type="RefSeq" id="WP_057877737.1">
    <property type="nucleotide sequence ID" value="NZ_JQCA01000025.1"/>
</dbReference>
<dbReference type="InterPro" id="IPR036390">
    <property type="entry name" value="WH_DNA-bd_sf"/>
</dbReference>
<dbReference type="InterPro" id="IPR011991">
    <property type="entry name" value="ArsR-like_HTH"/>
</dbReference>
<comment type="caution">
    <text evidence="5">The sequence shown here is derived from an EMBL/GenBank/DDBJ whole genome shotgun (WGS) entry which is preliminary data.</text>
</comment>
<dbReference type="InterPro" id="IPR011611">
    <property type="entry name" value="PfkB_dom"/>
</dbReference>
<dbReference type="GO" id="GO:0016301">
    <property type="term" value="F:kinase activity"/>
    <property type="evidence" value="ECO:0007669"/>
    <property type="project" value="UniProtKB-KW"/>
</dbReference>
<dbReference type="CDD" id="cd00090">
    <property type="entry name" value="HTH_ARSR"/>
    <property type="match status" value="1"/>
</dbReference>
<dbReference type="Proteomes" id="UP000051906">
    <property type="component" value="Unassembled WGS sequence"/>
</dbReference>
<dbReference type="InterPro" id="IPR036388">
    <property type="entry name" value="WH-like_DNA-bd_sf"/>
</dbReference>
<dbReference type="EMBL" id="JQCA01000025">
    <property type="protein sequence ID" value="KRO04723.1"/>
    <property type="molecule type" value="Genomic_DNA"/>
</dbReference>
<dbReference type="Pfam" id="PF00294">
    <property type="entry name" value="PfkB"/>
    <property type="match status" value="1"/>
</dbReference>
<keyword evidence="3" id="KW-0238">DNA-binding</keyword>
<evidence type="ECO:0000259" key="4">
    <source>
        <dbReference type="Pfam" id="PF00294"/>
    </source>
</evidence>
<dbReference type="Gene3D" id="1.10.10.10">
    <property type="entry name" value="Winged helix-like DNA-binding domain superfamily/Winged helix DNA-binding domain"/>
    <property type="match status" value="1"/>
</dbReference>
<dbReference type="GO" id="GO:0003677">
    <property type="term" value="F:DNA binding"/>
    <property type="evidence" value="ECO:0007669"/>
    <property type="project" value="UniProtKB-KW"/>
</dbReference>
<organism evidence="5 6">
    <name type="scientific">Levilactobacillus paucivorans</name>
    <dbReference type="NCBI Taxonomy" id="616990"/>
    <lineage>
        <taxon>Bacteria</taxon>
        <taxon>Bacillati</taxon>
        <taxon>Bacillota</taxon>
        <taxon>Bacilli</taxon>
        <taxon>Lactobacillales</taxon>
        <taxon>Lactobacillaceae</taxon>
        <taxon>Levilactobacillus</taxon>
    </lineage>
</organism>
<dbReference type="SUPFAM" id="SSF53613">
    <property type="entry name" value="Ribokinase-like"/>
    <property type="match status" value="1"/>
</dbReference>